<evidence type="ECO:0000313" key="2">
    <source>
        <dbReference type="EMBL" id="OBY11839.1"/>
    </source>
</evidence>
<dbReference type="RefSeq" id="WP_027097731.1">
    <property type="nucleotide sequence ID" value="NZ_CABHIH010000001.1"/>
</dbReference>
<keyword evidence="2" id="KW-0347">Helicase</keyword>
<keyword evidence="1" id="KW-1133">Transmembrane helix</keyword>
<dbReference type="PANTHER" id="PTHR37826">
    <property type="entry name" value="FLOTILLIN BAND_7_5 DOMAIN PROTEIN"/>
    <property type="match status" value="1"/>
</dbReference>
<dbReference type="Proteomes" id="UP000092714">
    <property type="component" value="Unassembled WGS sequence"/>
</dbReference>
<name>A0A174CXD2_9CLOT</name>
<organism evidence="2 3">
    <name type="scientific">Clostridium paraputrificum</name>
    <dbReference type="NCBI Taxonomy" id="29363"/>
    <lineage>
        <taxon>Bacteria</taxon>
        <taxon>Bacillati</taxon>
        <taxon>Bacillota</taxon>
        <taxon>Clostridia</taxon>
        <taxon>Eubacteriales</taxon>
        <taxon>Clostridiaceae</taxon>
        <taxon>Clostridium</taxon>
    </lineage>
</organism>
<evidence type="ECO:0000256" key="1">
    <source>
        <dbReference type="SAM" id="Phobius"/>
    </source>
</evidence>
<keyword evidence="1" id="KW-0472">Membrane</keyword>
<dbReference type="OrthoDB" id="3182597at2"/>
<comment type="caution">
    <text evidence="2">The sequence shown here is derived from an EMBL/GenBank/DDBJ whole genome shotgun (WGS) entry which is preliminary data.</text>
</comment>
<proteinExistence type="predicted"/>
<feature type="transmembrane region" description="Helical" evidence="1">
    <location>
        <begin position="324"/>
        <end position="343"/>
    </location>
</feature>
<keyword evidence="2" id="KW-0067">ATP-binding</keyword>
<dbReference type="GO" id="GO:0004386">
    <property type="term" value="F:helicase activity"/>
    <property type="evidence" value="ECO:0007669"/>
    <property type="project" value="UniProtKB-KW"/>
</dbReference>
<keyword evidence="2" id="KW-0547">Nucleotide-binding</keyword>
<dbReference type="EMBL" id="MAPZ01000010">
    <property type="protein sequence ID" value="OBY11839.1"/>
    <property type="molecule type" value="Genomic_DNA"/>
</dbReference>
<accession>A0A174CXD2</accession>
<dbReference type="AlphaFoldDB" id="A0A174CXD2"/>
<reference evidence="2 3" key="1">
    <citation type="submission" date="2016-06" db="EMBL/GenBank/DDBJ databases">
        <authorList>
            <person name="Kjaerup R.B."/>
            <person name="Dalgaard T.S."/>
            <person name="Juul-Madsen H.R."/>
        </authorList>
    </citation>
    <scope>NUCLEOTIDE SEQUENCE [LARGE SCALE GENOMIC DNA]</scope>
    <source>
        <strain evidence="2 3">373-A1</strain>
    </source>
</reference>
<dbReference type="GeneID" id="42775567"/>
<dbReference type="PANTHER" id="PTHR37826:SF3">
    <property type="entry name" value="J DOMAIN-CONTAINING PROTEIN"/>
    <property type="match status" value="1"/>
</dbReference>
<keyword evidence="3" id="KW-1185">Reference proteome</keyword>
<protein>
    <submittedName>
        <fullName evidence="2">DNA helicase PriA</fullName>
    </submittedName>
</protein>
<dbReference type="Gene3D" id="2.20.28.30">
    <property type="entry name" value="RNA polymerase ii, chain L"/>
    <property type="match status" value="2"/>
</dbReference>
<gene>
    <name evidence="2" type="ORF">CP373A1_02635</name>
</gene>
<dbReference type="eggNOG" id="COG1594">
    <property type="taxonomic scope" value="Bacteria"/>
</dbReference>
<sequence>MSTITEYNCPNCNAGLEFNPEIQKWKCNYCFSEFNEDEVDAITKENTSHTEEHIGDLDSYTCTNCGAELIADDTTAATFCIYCRSHSIIKTRFSGKFAPKSVIPFKIGKEKAQEIYRAWIKKKKFAPKGFKEKKCIEKITGIYVPFWLFDNNVRGELSGKGTKVHSWSDGDYNYTKTKYYNIIRECTSKYNGIPVDGLKKLDDYLMEEIEPYNYGELTDFSIKYMSGFMAEKYNVDATEAKDVASKKVEKYLSSRLAETVSGYSTFNPNSNRVTITKTDYSYAMLPIYLLVNEYKGKKYEFIINGQTGKVIGEAPTDHGSQIKYASIIFIITWLIIVFGGAAIV</sequence>
<keyword evidence="2" id="KW-0378">Hydrolase</keyword>
<evidence type="ECO:0000313" key="3">
    <source>
        <dbReference type="Proteomes" id="UP000092714"/>
    </source>
</evidence>
<keyword evidence="1" id="KW-0812">Transmembrane</keyword>